<dbReference type="PIRSF" id="PIRSF038959">
    <property type="entry name" value="SdpI"/>
    <property type="match status" value="1"/>
</dbReference>
<feature type="transmembrane region" description="Helical" evidence="1">
    <location>
        <begin position="49"/>
        <end position="70"/>
    </location>
</feature>
<dbReference type="InterPro" id="IPR012867">
    <property type="entry name" value="DUF1648"/>
</dbReference>
<gene>
    <name evidence="3" type="ORF">C7459_104110</name>
</gene>
<keyword evidence="1" id="KW-0472">Membrane</keyword>
<dbReference type="GO" id="GO:0009636">
    <property type="term" value="P:response to toxic substance"/>
    <property type="evidence" value="ECO:0007669"/>
    <property type="project" value="TreeGrafter"/>
</dbReference>
<feature type="domain" description="DUF1648" evidence="2">
    <location>
        <begin position="17"/>
        <end position="62"/>
    </location>
</feature>
<organism evidence="3 4">
    <name type="scientific">Tumebacillus permanentifrigoris</name>
    <dbReference type="NCBI Taxonomy" id="378543"/>
    <lineage>
        <taxon>Bacteria</taxon>
        <taxon>Bacillati</taxon>
        <taxon>Bacillota</taxon>
        <taxon>Bacilli</taxon>
        <taxon>Bacillales</taxon>
        <taxon>Alicyclobacillaceae</taxon>
        <taxon>Tumebacillus</taxon>
    </lineage>
</organism>
<dbReference type="PANTHER" id="PTHR37810:SF5">
    <property type="entry name" value="IMMUNITY PROTEIN SDPI"/>
    <property type="match status" value="1"/>
</dbReference>
<feature type="transmembrane region" description="Helical" evidence="1">
    <location>
        <begin position="91"/>
        <end position="111"/>
    </location>
</feature>
<dbReference type="Pfam" id="PF13630">
    <property type="entry name" value="SdpI"/>
    <property type="match status" value="1"/>
</dbReference>
<keyword evidence="1" id="KW-1133">Transmembrane helix</keyword>
<name>A0A316DB03_9BACL</name>
<protein>
    <submittedName>
        <fullName evidence="3">Putative membrane protein</fullName>
    </submittedName>
</protein>
<reference evidence="3 4" key="1">
    <citation type="submission" date="2018-05" db="EMBL/GenBank/DDBJ databases">
        <title>Genomic Encyclopedia of Type Strains, Phase IV (KMG-IV): sequencing the most valuable type-strain genomes for metagenomic binning, comparative biology and taxonomic classification.</title>
        <authorList>
            <person name="Goeker M."/>
        </authorList>
    </citation>
    <scope>NUCLEOTIDE SEQUENCE [LARGE SCALE GENOMIC DNA]</scope>
    <source>
        <strain evidence="3 4">DSM 18773</strain>
    </source>
</reference>
<evidence type="ECO:0000313" key="4">
    <source>
        <dbReference type="Proteomes" id="UP000245634"/>
    </source>
</evidence>
<evidence type="ECO:0000256" key="1">
    <source>
        <dbReference type="SAM" id="Phobius"/>
    </source>
</evidence>
<keyword evidence="1" id="KW-0812">Transmembrane</keyword>
<keyword evidence="4" id="KW-1185">Reference proteome</keyword>
<dbReference type="EMBL" id="QGGL01000004">
    <property type="protein sequence ID" value="PWK14908.1"/>
    <property type="molecule type" value="Genomic_DNA"/>
</dbReference>
<feature type="transmembrane region" description="Helical" evidence="1">
    <location>
        <begin position="12"/>
        <end position="29"/>
    </location>
</feature>
<evidence type="ECO:0000313" key="3">
    <source>
        <dbReference type="EMBL" id="PWK14908.1"/>
    </source>
</evidence>
<dbReference type="OrthoDB" id="9808690at2"/>
<feature type="transmembrane region" description="Helical" evidence="1">
    <location>
        <begin position="191"/>
        <end position="212"/>
    </location>
</feature>
<dbReference type="AlphaFoldDB" id="A0A316DB03"/>
<dbReference type="Proteomes" id="UP000245634">
    <property type="component" value="Unassembled WGS sequence"/>
</dbReference>
<dbReference type="Pfam" id="PF07853">
    <property type="entry name" value="DUF1648"/>
    <property type="match status" value="1"/>
</dbReference>
<sequence>MKSQMKWGVTDIMLAVIGLLPFGYGVLVYDRLPETMATHFGMQGEADGWQGKGSFLALMALLTLGLPMLMKVTRRIDPRSENYEKFEHVYDIFRLGITLILSAAMGATIFFNLGYAFSMQMFALVGLGLFFIVIGNYMGQVRYNYFIGIKTPWTLADEEVWRRTHRASGPLIVVTGLVSVIAAFLPNVVAAWVFGTVFAGSMLVFPMVYSYLQFQRLRGDGK</sequence>
<comment type="caution">
    <text evidence="3">The sequence shown here is derived from an EMBL/GenBank/DDBJ whole genome shotgun (WGS) entry which is preliminary data.</text>
</comment>
<dbReference type="InterPro" id="IPR025962">
    <property type="entry name" value="SdpI/YhfL"/>
</dbReference>
<dbReference type="PANTHER" id="PTHR37810">
    <property type="entry name" value="IMMUNITY PROTEIN SDPI"/>
    <property type="match status" value="1"/>
</dbReference>
<feature type="transmembrane region" description="Helical" evidence="1">
    <location>
        <begin position="117"/>
        <end position="137"/>
    </location>
</feature>
<dbReference type="RefSeq" id="WP_109687302.1">
    <property type="nucleotide sequence ID" value="NZ_QGGL01000004.1"/>
</dbReference>
<dbReference type="InterPro" id="IPR026272">
    <property type="entry name" value="SdpI"/>
</dbReference>
<accession>A0A316DB03</accession>
<proteinExistence type="predicted"/>
<feature type="transmembrane region" description="Helical" evidence="1">
    <location>
        <begin position="167"/>
        <end position="185"/>
    </location>
</feature>
<evidence type="ECO:0000259" key="2">
    <source>
        <dbReference type="Pfam" id="PF07853"/>
    </source>
</evidence>